<dbReference type="EMBL" id="NPBS01000018">
    <property type="protein sequence ID" value="PAF27317.1"/>
    <property type="molecule type" value="Genomic_DNA"/>
</dbReference>
<evidence type="ECO:0000313" key="1">
    <source>
        <dbReference type="EMBL" id="PAE87745.1"/>
    </source>
</evidence>
<gene>
    <name evidence="2" type="ORF">CHH61_04095</name>
    <name evidence="1" type="ORF">CHH72_16580</name>
</gene>
<accession>A0A268S4H1</accession>
<name>A0A268S4H1_SHOCL</name>
<sequence length="103" mass="12154">MIYKNIKIKNETYWLRKMTKTQVQNVIREKGYFHGFLCGKNTHPEQIADDWHFGVEIKITDLDTFEQRVEDFKAGHTTHTPGLITYTPGLGQHPHYYQIIKTC</sequence>
<comment type="caution">
    <text evidence="2">The sequence shown here is derived from an EMBL/GenBank/DDBJ whole genome shotgun (WGS) entry which is preliminary data.</text>
</comment>
<dbReference type="Proteomes" id="UP000216207">
    <property type="component" value="Unassembled WGS sequence"/>
</dbReference>
<organism evidence="2 3">
    <name type="scientific">Shouchella clausii</name>
    <name type="common">Alkalihalobacillus clausii</name>
    <dbReference type="NCBI Taxonomy" id="79880"/>
    <lineage>
        <taxon>Bacteria</taxon>
        <taxon>Bacillati</taxon>
        <taxon>Bacillota</taxon>
        <taxon>Bacilli</taxon>
        <taxon>Bacillales</taxon>
        <taxon>Bacillaceae</taxon>
        <taxon>Shouchella</taxon>
    </lineage>
</organism>
<reference evidence="3 4" key="1">
    <citation type="submission" date="2017-07" db="EMBL/GenBank/DDBJ databases">
        <title>Isolation and whole genome analysis of endospore-forming bacteria from heroin.</title>
        <authorList>
            <person name="Kalinowski J."/>
            <person name="Ahrens B."/>
            <person name="Al-Dilaimi A."/>
            <person name="Winkler A."/>
            <person name="Wibberg D."/>
            <person name="Schleenbecker U."/>
            <person name="Ruckert C."/>
            <person name="Wolfel R."/>
            <person name="Grass G."/>
        </authorList>
    </citation>
    <scope>NUCLEOTIDE SEQUENCE [LARGE SCALE GENOMIC DNA]</scope>
    <source>
        <strain evidence="2 3">7523-2</strain>
        <strain evidence="1 4">7539</strain>
    </source>
</reference>
<proteinExistence type="predicted"/>
<dbReference type="Proteomes" id="UP000216133">
    <property type="component" value="Unassembled WGS sequence"/>
</dbReference>
<evidence type="ECO:0000313" key="4">
    <source>
        <dbReference type="Proteomes" id="UP000216207"/>
    </source>
</evidence>
<dbReference type="AlphaFoldDB" id="A0A268S4H1"/>
<evidence type="ECO:0000313" key="2">
    <source>
        <dbReference type="EMBL" id="PAF27317.1"/>
    </source>
</evidence>
<dbReference type="RefSeq" id="WP_062750965.1">
    <property type="nucleotide sequence ID" value="NZ_NPBS01000018.1"/>
</dbReference>
<evidence type="ECO:0000313" key="3">
    <source>
        <dbReference type="Proteomes" id="UP000216133"/>
    </source>
</evidence>
<protein>
    <submittedName>
        <fullName evidence="2">Uncharacterized protein</fullName>
    </submittedName>
</protein>
<dbReference type="EMBL" id="NPCC01000029">
    <property type="protein sequence ID" value="PAE87745.1"/>
    <property type="molecule type" value="Genomic_DNA"/>
</dbReference>